<evidence type="ECO:0000256" key="17">
    <source>
        <dbReference type="ARBA" id="ARBA00032510"/>
    </source>
</evidence>
<protein>
    <recommendedName>
        <fullName evidence="8">Dihydrofolate synthase/folylpolyglutamate synthase</fullName>
        <ecNumber evidence="6">6.3.2.12</ecNumber>
        <ecNumber evidence="7">6.3.2.17</ecNumber>
    </recommendedName>
    <alternativeName>
        <fullName evidence="17">Folylpoly-gamma-glutamate synthetase-dihydrofolate synthetase</fullName>
    </alternativeName>
    <alternativeName>
        <fullName evidence="15">Folylpolyglutamate synthetase</fullName>
    </alternativeName>
    <alternativeName>
        <fullName evidence="16">Tetrahydrofolylpolyglutamate synthase</fullName>
    </alternativeName>
</protein>
<dbReference type="AlphaFoldDB" id="A0A7V2AZM3"/>
<keyword evidence="14" id="KW-0289">Folate biosynthesis</keyword>
<sequence length="440" mass="47256">MDPLSYLQALPRFADQGADAYQPGLERIRVLLEAMGQPHQAYPSVHIAGTNGKGSTASFLAAIARSAGYRVGLHTSPHLWQVTERMRVDGQPAPITWLKAAVVRYRDLFEQVRPSFFEATVALSFLYFAEQQVALAVVEVGLGGRLDATNVLLPRLAIITSIGLDHTDLLGDTVVAIAREKAGIIKPGIPVLTSALQPEVQAVVREVAAAHGAPYHLLWDEVHYELVSEAPPLTRLNVHTPLRHYEELQIGLPGRHQVANALLALRAAELVLPEVAHHPTAVTEGLRDVCRLSGLRGRFDVLRTCPLVVADVAHNPDGLASVLATLAQYPIAGQRYALWGALRDKDAATMAHQLVAAGFAVYVVALESHRAWPANALVDLVHQAGGHVLGAGTVLEGWALLQQHLQPTDAVLITGSHQVVAGLPASLWESKAAALSLAPR</sequence>
<evidence type="ECO:0000256" key="1">
    <source>
        <dbReference type="ARBA" id="ARBA00001946"/>
    </source>
</evidence>
<evidence type="ECO:0000256" key="19">
    <source>
        <dbReference type="ARBA" id="ARBA00047808"/>
    </source>
</evidence>
<dbReference type="EMBL" id="DSGB01000004">
    <property type="protein sequence ID" value="HER95591.1"/>
    <property type="molecule type" value="Genomic_DNA"/>
</dbReference>
<dbReference type="Pfam" id="PF08245">
    <property type="entry name" value="Mur_ligase_M"/>
    <property type="match status" value="1"/>
</dbReference>
<dbReference type="GO" id="GO:0005524">
    <property type="term" value="F:ATP binding"/>
    <property type="evidence" value="ECO:0007669"/>
    <property type="project" value="UniProtKB-KW"/>
</dbReference>
<dbReference type="SUPFAM" id="SSF53623">
    <property type="entry name" value="MurD-like peptide ligases, catalytic domain"/>
    <property type="match status" value="1"/>
</dbReference>
<dbReference type="InterPro" id="IPR013221">
    <property type="entry name" value="Mur_ligase_cen"/>
</dbReference>
<dbReference type="GO" id="GO:0046656">
    <property type="term" value="P:folic acid biosynthetic process"/>
    <property type="evidence" value="ECO:0007669"/>
    <property type="project" value="UniProtKB-KW"/>
</dbReference>
<dbReference type="InterPro" id="IPR036565">
    <property type="entry name" value="Mur-like_cat_sf"/>
</dbReference>
<evidence type="ECO:0000256" key="3">
    <source>
        <dbReference type="ARBA" id="ARBA00004799"/>
    </source>
</evidence>
<keyword evidence="11 22" id="KW-0547">Nucleotide-binding</keyword>
<evidence type="ECO:0000256" key="15">
    <source>
        <dbReference type="ARBA" id="ARBA00030048"/>
    </source>
</evidence>
<comment type="pathway">
    <text evidence="4">Cofactor biosynthesis; tetrahydrofolylpolyglutamate biosynthesis.</text>
</comment>
<dbReference type="Pfam" id="PF02875">
    <property type="entry name" value="Mur_ligase_C"/>
    <property type="match status" value="1"/>
</dbReference>
<comment type="function">
    <text evidence="2">Functions in two distinct reactions of the de novo folate biosynthetic pathway. Catalyzes the addition of a glutamate residue to dihydropteroate (7,8-dihydropteroate or H2Pte) to form dihydrofolate (7,8-dihydrofolate monoglutamate or H2Pte-Glu). Also catalyzes successive additions of L-glutamate to tetrahydrofolate or 10-formyltetrahydrofolate or 5,10-methylenetetrahydrofolate, leading to folylpolyglutamate derivatives.</text>
</comment>
<dbReference type="InterPro" id="IPR001645">
    <property type="entry name" value="Folylpolyglutamate_synth"/>
</dbReference>
<proteinExistence type="inferred from homology"/>
<dbReference type="SUPFAM" id="SSF53244">
    <property type="entry name" value="MurD-like peptide ligases, peptide-binding domain"/>
    <property type="match status" value="1"/>
</dbReference>
<dbReference type="PANTHER" id="PTHR11136:SF0">
    <property type="entry name" value="DIHYDROFOLATE SYNTHETASE-RELATED"/>
    <property type="match status" value="1"/>
</dbReference>
<evidence type="ECO:0000256" key="22">
    <source>
        <dbReference type="PIRNR" id="PIRNR001563"/>
    </source>
</evidence>
<evidence type="ECO:0000256" key="16">
    <source>
        <dbReference type="ARBA" id="ARBA00030592"/>
    </source>
</evidence>
<dbReference type="PIRSF" id="PIRSF001563">
    <property type="entry name" value="Folylpolyglu_synth"/>
    <property type="match status" value="1"/>
</dbReference>
<keyword evidence="12 22" id="KW-0067">ATP-binding</keyword>
<comment type="catalytic activity">
    <reaction evidence="18">
        <text>(6S)-5,6,7,8-tetrahydrofolyl-(gamma-L-Glu)(n) + L-glutamate + ATP = (6S)-5,6,7,8-tetrahydrofolyl-(gamma-L-Glu)(n+1) + ADP + phosphate + H(+)</text>
        <dbReference type="Rhea" id="RHEA:10580"/>
        <dbReference type="Rhea" id="RHEA-COMP:14738"/>
        <dbReference type="Rhea" id="RHEA-COMP:14740"/>
        <dbReference type="ChEBI" id="CHEBI:15378"/>
        <dbReference type="ChEBI" id="CHEBI:29985"/>
        <dbReference type="ChEBI" id="CHEBI:30616"/>
        <dbReference type="ChEBI" id="CHEBI:43474"/>
        <dbReference type="ChEBI" id="CHEBI:141005"/>
        <dbReference type="ChEBI" id="CHEBI:456216"/>
        <dbReference type="EC" id="6.3.2.17"/>
    </reaction>
</comment>
<evidence type="ECO:0000256" key="11">
    <source>
        <dbReference type="ARBA" id="ARBA00022741"/>
    </source>
</evidence>
<organism evidence="25">
    <name type="scientific">Rhodothermus marinus</name>
    <name type="common">Rhodothermus obamensis</name>
    <dbReference type="NCBI Taxonomy" id="29549"/>
    <lineage>
        <taxon>Bacteria</taxon>
        <taxon>Pseudomonadati</taxon>
        <taxon>Rhodothermota</taxon>
        <taxon>Rhodothermia</taxon>
        <taxon>Rhodothermales</taxon>
        <taxon>Rhodothermaceae</taxon>
        <taxon>Rhodothermus</taxon>
    </lineage>
</organism>
<evidence type="ECO:0000256" key="12">
    <source>
        <dbReference type="ARBA" id="ARBA00022840"/>
    </source>
</evidence>
<keyword evidence="10" id="KW-0479">Metal-binding</keyword>
<dbReference type="Gene3D" id="3.40.1190.10">
    <property type="entry name" value="Mur-like, catalytic domain"/>
    <property type="match status" value="1"/>
</dbReference>
<evidence type="ECO:0000256" key="14">
    <source>
        <dbReference type="ARBA" id="ARBA00022909"/>
    </source>
</evidence>
<evidence type="ECO:0000256" key="9">
    <source>
        <dbReference type="ARBA" id="ARBA00022598"/>
    </source>
</evidence>
<evidence type="ECO:0000256" key="5">
    <source>
        <dbReference type="ARBA" id="ARBA00008276"/>
    </source>
</evidence>
<evidence type="ECO:0000256" key="10">
    <source>
        <dbReference type="ARBA" id="ARBA00022723"/>
    </source>
</evidence>
<dbReference type="EC" id="6.3.2.12" evidence="6"/>
<reference evidence="25" key="1">
    <citation type="journal article" date="2020" name="mSystems">
        <title>Genome- and Community-Level Interaction Insights into Carbon Utilization and Element Cycling Functions of Hydrothermarchaeota in Hydrothermal Sediment.</title>
        <authorList>
            <person name="Zhou Z."/>
            <person name="Liu Y."/>
            <person name="Xu W."/>
            <person name="Pan J."/>
            <person name="Luo Z.H."/>
            <person name="Li M."/>
        </authorList>
    </citation>
    <scope>NUCLEOTIDE SEQUENCE [LARGE SCALE GENOMIC DNA]</scope>
    <source>
        <strain evidence="25">SpSt-143</strain>
    </source>
</reference>
<dbReference type="GO" id="GO:0004326">
    <property type="term" value="F:tetrahydrofolylpolyglutamate synthase activity"/>
    <property type="evidence" value="ECO:0007669"/>
    <property type="project" value="UniProtKB-EC"/>
</dbReference>
<dbReference type="NCBIfam" id="TIGR01499">
    <property type="entry name" value="folC"/>
    <property type="match status" value="1"/>
</dbReference>
<evidence type="ECO:0000256" key="20">
    <source>
        <dbReference type="ARBA" id="ARBA00049035"/>
    </source>
</evidence>
<dbReference type="FunFam" id="3.40.1190.10:FF:000011">
    <property type="entry name" value="Folylpolyglutamate synthase/dihydrofolate synthase"/>
    <property type="match status" value="1"/>
</dbReference>
<dbReference type="PROSITE" id="PS01012">
    <property type="entry name" value="FOLYLPOLYGLU_SYNT_2"/>
    <property type="match status" value="1"/>
</dbReference>
<evidence type="ECO:0000313" key="25">
    <source>
        <dbReference type="EMBL" id="HER95591.1"/>
    </source>
</evidence>
<comment type="caution">
    <text evidence="25">The sequence shown here is derived from an EMBL/GenBank/DDBJ whole genome shotgun (WGS) entry which is preliminary data.</text>
</comment>
<dbReference type="PANTHER" id="PTHR11136">
    <property type="entry name" value="FOLYLPOLYGLUTAMATE SYNTHASE-RELATED"/>
    <property type="match status" value="1"/>
</dbReference>
<comment type="pathway">
    <text evidence="3">Cofactor biosynthesis; tetrahydrofolate biosynthesis; 7,8-dihydrofolate from 2-amino-4-hydroxy-6-hydroxymethyl-7,8-dihydropteridine diphosphate and 4-aminobenzoate: step 2/2.</text>
</comment>
<keyword evidence="13" id="KW-0460">Magnesium</keyword>
<evidence type="ECO:0000256" key="8">
    <source>
        <dbReference type="ARBA" id="ARBA00019357"/>
    </source>
</evidence>
<evidence type="ECO:0000256" key="6">
    <source>
        <dbReference type="ARBA" id="ARBA00013023"/>
    </source>
</evidence>
<evidence type="ECO:0000256" key="4">
    <source>
        <dbReference type="ARBA" id="ARBA00005150"/>
    </source>
</evidence>
<dbReference type="InterPro" id="IPR018109">
    <property type="entry name" value="Folylpolyglutamate_synth_CS"/>
</dbReference>
<evidence type="ECO:0000259" key="23">
    <source>
        <dbReference type="Pfam" id="PF02875"/>
    </source>
</evidence>
<evidence type="ECO:0000256" key="2">
    <source>
        <dbReference type="ARBA" id="ARBA00002714"/>
    </source>
</evidence>
<dbReference type="GO" id="GO:0008841">
    <property type="term" value="F:dihydrofolate synthase activity"/>
    <property type="evidence" value="ECO:0007669"/>
    <property type="project" value="UniProtKB-EC"/>
</dbReference>
<comment type="catalytic activity">
    <reaction evidence="20">
        <text>(6R)-5,10-methylenetetrahydrofolyl-(gamma-L-Glu)(n) + L-glutamate + ATP = (6R)-5,10-methylenetetrahydrofolyl-(gamma-L-Glu)(n+1) + ADP + phosphate + H(+)</text>
        <dbReference type="Rhea" id="RHEA:51912"/>
        <dbReference type="Rhea" id="RHEA-COMP:13257"/>
        <dbReference type="Rhea" id="RHEA-COMP:13258"/>
        <dbReference type="ChEBI" id="CHEBI:15378"/>
        <dbReference type="ChEBI" id="CHEBI:29985"/>
        <dbReference type="ChEBI" id="CHEBI:30616"/>
        <dbReference type="ChEBI" id="CHEBI:43474"/>
        <dbReference type="ChEBI" id="CHEBI:136572"/>
        <dbReference type="ChEBI" id="CHEBI:456216"/>
        <dbReference type="EC" id="6.3.2.17"/>
    </reaction>
</comment>
<evidence type="ECO:0000256" key="21">
    <source>
        <dbReference type="ARBA" id="ARBA00049161"/>
    </source>
</evidence>
<dbReference type="GO" id="GO:0005737">
    <property type="term" value="C:cytoplasm"/>
    <property type="evidence" value="ECO:0007669"/>
    <property type="project" value="TreeGrafter"/>
</dbReference>
<feature type="domain" description="Mur ligase C-terminal" evidence="23">
    <location>
        <begin position="297"/>
        <end position="416"/>
    </location>
</feature>
<evidence type="ECO:0000256" key="13">
    <source>
        <dbReference type="ARBA" id="ARBA00022842"/>
    </source>
</evidence>
<accession>A0A7V2AZM3</accession>
<comment type="catalytic activity">
    <reaction evidence="21">
        <text>7,8-dihydropteroate + L-glutamate + ATP = 7,8-dihydrofolate + ADP + phosphate + H(+)</text>
        <dbReference type="Rhea" id="RHEA:23584"/>
        <dbReference type="ChEBI" id="CHEBI:15378"/>
        <dbReference type="ChEBI" id="CHEBI:17839"/>
        <dbReference type="ChEBI" id="CHEBI:29985"/>
        <dbReference type="ChEBI" id="CHEBI:30616"/>
        <dbReference type="ChEBI" id="CHEBI:43474"/>
        <dbReference type="ChEBI" id="CHEBI:57451"/>
        <dbReference type="ChEBI" id="CHEBI:456216"/>
        <dbReference type="EC" id="6.3.2.12"/>
    </reaction>
</comment>
<comment type="cofactor">
    <cofactor evidence="1">
        <name>Mg(2+)</name>
        <dbReference type="ChEBI" id="CHEBI:18420"/>
    </cofactor>
</comment>
<dbReference type="InterPro" id="IPR036615">
    <property type="entry name" value="Mur_ligase_C_dom_sf"/>
</dbReference>
<comment type="catalytic activity">
    <reaction evidence="19">
        <text>10-formyltetrahydrofolyl-(gamma-L-Glu)(n) + L-glutamate + ATP = 10-formyltetrahydrofolyl-(gamma-L-Glu)(n+1) + ADP + phosphate + H(+)</text>
        <dbReference type="Rhea" id="RHEA:51904"/>
        <dbReference type="Rhea" id="RHEA-COMP:13088"/>
        <dbReference type="Rhea" id="RHEA-COMP:14300"/>
        <dbReference type="ChEBI" id="CHEBI:15378"/>
        <dbReference type="ChEBI" id="CHEBI:29985"/>
        <dbReference type="ChEBI" id="CHEBI:30616"/>
        <dbReference type="ChEBI" id="CHEBI:43474"/>
        <dbReference type="ChEBI" id="CHEBI:134413"/>
        <dbReference type="ChEBI" id="CHEBI:456216"/>
        <dbReference type="EC" id="6.3.2.17"/>
    </reaction>
</comment>
<evidence type="ECO:0000256" key="18">
    <source>
        <dbReference type="ARBA" id="ARBA00047493"/>
    </source>
</evidence>
<feature type="domain" description="Mur ligase central" evidence="24">
    <location>
        <begin position="47"/>
        <end position="267"/>
    </location>
</feature>
<dbReference type="Gene3D" id="3.90.190.20">
    <property type="entry name" value="Mur ligase, C-terminal domain"/>
    <property type="match status" value="1"/>
</dbReference>
<dbReference type="GO" id="GO:0046872">
    <property type="term" value="F:metal ion binding"/>
    <property type="evidence" value="ECO:0007669"/>
    <property type="project" value="UniProtKB-KW"/>
</dbReference>
<evidence type="ECO:0000256" key="7">
    <source>
        <dbReference type="ARBA" id="ARBA00013025"/>
    </source>
</evidence>
<comment type="similarity">
    <text evidence="5 22">Belongs to the folylpolyglutamate synthase family.</text>
</comment>
<gene>
    <name evidence="25" type="ORF">ENO59_03615</name>
</gene>
<dbReference type="EC" id="6.3.2.17" evidence="7"/>
<name>A0A7V2AZM3_RHOMR</name>
<dbReference type="InterPro" id="IPR004101">
    <property type="entry name" value="Mur_ligase_C"/>
</dbReference>
<keyword evidence="9 22" id="KW-0436">Ligase</keyword>
<evidence type="ECO:0000259" key="24">
    <source>
        <dbReference type="Pfam" id="PF08245"/>
    </source>
</evidence>